<dbReference type="EMBL" id="QGLL01000009">
    <property type="protein sequence ID" value="PXY81496.1"/>
    <property type="molecule type" value="Genomic_DNA"/>
</dbReference>
<dbReference type="Proteomes" id="UP000247744">
    <property type="component" value="Unassembled WGS sequence"/>
</dbReference>
<evidence type="ECO:0000313" key="2">
    <source>
        <dbReference type="Proteomes" id="UP000247744"/>
    </source>
</evidence>
<comment type="caution">
    <text evidence="1">The sequence shown here is derived from an EMBL/GenBank/DDBJ whole genome shotgun (WGS) entry which is preliminary data.</text>
</comment>
<evidence type="ECO:0000313" key="1">
    <source>
        <dbReference type="EMBL" id="PXY81496.1"/>
    </source>
</evidence>
<proteinExistence type="predicted"/>
<accession>A0A318M281</accession>
<organism evidence="1 2">
    <name type="scientific">Bifidobacterium asteroides</name>
    <dbReference type="NCBI Taxonomy" id="1684"/>
    <lineage>
        <taxon>Bacteria</taxon>
        <taxon>Bacillati</taxon>
        <taxon>Actinomycetota</taxon>
        <taxon>Actinomycetes</taxon>
        <taxon>Bifidobacteriales</taxon>
        <taxon>Bifidobacteriaceae</taxon>
        <taxon>Bifidobacterium</taxon>
    </lineage>
</organism>
<reference evidence="1 2" key="1">
    <citation type="submission" date="2018-05" db="EMBL/GenBank/DDBJ databases">
        <title>Reference genomes for bee gut microbiota database.</title>
        <authorList>
            <person name="Ellegaard K.M."/>
        </authorList>
    </citation>
    <scope>NUCLEOTIDE SEQUENCE [LARGE SCALE GENOMIC DNA]</scope>
    <source>
        <strain evidence="1 2">ESL0200</strain>
    </source>
</reference>
<sequence>MDLGWLLLGMDSTVFDGFGSVAAFGVALQPPSYSEIEFVINSIRTPGDAPRSKRLSTICGDDFESPLSGCFWNGILCLCVRLVMLEWFVLQWIVLRIYA</sequence>
<dbReference type="AlphaFoldDB" id="A0A318M281"/>
<gene>
    <name evidence="1" type="ORF">DKK75_07085</name>
</gene>
<name>A0A318M281_9BIFI</name>
<protein>
    <submittedName>
        <fullName evidence="1">Uncharacterized protein</fullName>
    </submittedName>
</protein>